<name>A0A2A4WZT3_UNCAE</name>
<dbReference type="SUPFAM" id="SSF52374">
    <property type="entry name" value="Nucleotidylyl transferase"/>
    <property type="match status" value="1"/>
</dbReference>
<dbReference type="PRINTS" id="PR01038">
    <property type="entry name" value="TRNASYNTHARG"/>
</dbReference>
<dbReference type="InterPro" id="IPR001412">
    <property type="entry name" value="aa-tRNA-synth_I_CS"/>
</dbReference>
<dbReference type="Pfam" id="PF05746">
    <property type="entry name" value="DALR_1"/>
    <property type="match status" value="1"/>
</dbReference>
<reference evidence="16" key="1">
    <citation type="submission" date="2017-08" db="EMBL/GenBank/DDBJ databases">
        <title>A dynamic microbial community with high functional redundancy inhabits the cold, oxic subseafloor aquifer.</title>
        <authorList>
            <person name="Tully B.J."/>
            <person name="Wheat C.G."/>
            <person name="Glazer B.T."/>
            <person name="Huber J.A."/>
        </authorList>
    </citation>
    <scope>NUCLEOTIDE SEQUENCE [LARGE SCALE GENOMIC DNA]</scope>
</reference>
<dbReference type="Gene3D" id="3.30.1360.70">
    <property type="entry name" value="Arginyl tRNA synthetase N-terminal domain"/>
    <property type="match status" value="1"/>
</dbReference>
<dbReference type="GO" id="GO:0004814">
    <property type="term" value="F:arginine-tRNA ligase activity"/>
    <property type="evidence" value="ECO:0007669"/>
    <property type="project" value="UniProtKB-UniRule"/>
</dbReference>
<comment type="caution">
    <text evidence="15">The sequence shown here is derived from an EMBL/GenBank/DDBJ whole genome shotgun (WGS) entry which is preliminary data.</text>
</comment>
<evidence type="ECO:0000256" key="1">
    <source>
        <dbReference type="ARBA" id="ARBA00004496"/>
    </source>
</evidence>
<keyword evidence="6 11" id="KW-0547">Nucleotide-binding</keyword>
<dbReference type="Gene3D" id="3.40.50.620">
    <property type="entry name" value="HUPs"/>
    <property type="match status" value="1"/>
</dbReference>
<keyword evidence="8 11" id="KW-0648">Protein biosynthesis</keyword>
<feature type="short sequence motif" description="'HIGH' region" evidence="11">
    <location>
        <begin position="132"/>
        <end position="142"/>
    </location>
</feature>
<dbReference type="PROSITE" id="PS00178">
    <property type="entry name" value="AA_TRNA_LIGASE_I"/>
    <property type="match status" value="1"/>
</dbReference>
<dbReference type="SUPFAM" id="SSF55190">
    <property type="entry name" value="Arginyl-tRNA synthetase (ArgRS), N-terminal 'additional' domain"/>
    <property type="match status" value="1"/>
</dbReference>
<dbReference type="PANTHER" id="PTHR11956:SF5">
    <property type="entry name" value="ARGININE--TRNA LIGASE, CYTOPLASMIC"/>
    <property type="match status" value="1"/>
</dbReference>
<evidence type="ECO:0000256" key="9">
    <source>
        <dbReference type="ARBA" id="ARBA00023146"/>
    </source>
</evidence>
<evidence type="ECO:0000256" key="8">
    <source>
        <dbReference type="ARBA" id="ARBA00022917"/>
    </source>
</evidence>
<dbReference type="InterPro" id="IPR001278">
    <property type="entry name" value="Arg-tRNA-ligase"/>
</dbReference>
<dbReference type="AlphaFoldDB" id="A0A2A4WZT3"/>
<feature type="domain" description="DALR anticodon binding" evidence="13">
    <location>
        <begin position="471"/>
        <end position="585"/>
    </location>
</feature>
<dbReference type="FunFam" id="1.10.730.10:FF:000006">
    <property type="entry name" value="Arginyl-tRNA synthetase 2, mitochondrial"/>
    <property type="match status" value="1"/>
</dbReference>
<dbReference type="Pfam" id="PF03485">
    <property type="entry name" value="Arg_tRNA_synt_N"/>
    <property type="match status" value="1"/>
</dbReference>
<keyword evidence="5 11" id="KW-0436">Ligase</keyword>
<dbReference type="GO" id="GO:0006420">
    <property type="term" value="P:arginyl-tRNA aminoacylation"/>
    <property type="evidence" value="ECO:0007669"/>
    <property type="project" value="UniProtKB-UniRule"/>
</dbReference>
<sequence length="585" mass="65684">MANLKRVVLSALRQMIIESFGDQIGEDFDPSTIEVTQSTQPQFGHYQTNFAMKMSKQLRQNPKKIAEKLLEAFDGETYSALESMDVKGPGFINITLKSTFLSQAINALSKDAQLGIEPPTKKEKVIVEFSSPNVAKELHVGHLRSTIIGESIARLFEFLGHDVLRLNHIGDWGTQFGMLIHYLKTREESVLKGEKEATLSQLMGWYRSAKALFDKDPDFKKASQQEVVALQGGDKVALGAWKRICAISSRGFNSIYALLDVSGQERGESFYNRYLAKMVQIFEDKGLLEVSDGAKCVFLEGFKNKEGDPLPLILQKSDGGYNYATTDVAALYHRVNEEKADRIIYVVDSGQSLHFQMIFAACKKAGILDEKKVRVEHVPFGVVLGEDGKKFKTRSGKTEKLIDLLTEAVSRASKVLAERMDSPKPGEVEVLGKVLGLDAIKYADLSCHRIKDYVFSYDKMLKFEGNTAAYLLYSYVRIQGIKRKIQNVEKLLEGAEITLEHPSETALALHLLRFGESLQMMDKDLLPNRLTDYLYDLAEAFHAFFRDCHVQGSEHEASRLKLCVITASMLEQGMQILGMKTLDKM</sequence>
<evidence type="ECO:0000256" key="11">
    <source>
        <dbReference type="HAMAP-Rule" id="MF_00123"/>
    </source>
</evidence>
<evidence type="ECO:0000256" key="4">
    <source>
        <dbReference type="ARBA" id="ARBA00022490"/>
    </source>
</evidence>
<evidence type="ECO:0000256" key="5">
    <source>
        <dbReference type="ARBA" id="ARBA00022598"/>
    </source>
</evidence>
<comment type="catalytic activity">
    <reaction evidence="10 11">
        <text>tRNA(Arg) + L-arginine + ATP = L-arginyl-tRNA(Arg) + AMP + diphosphate</text>
        <dbReference type="Rhea" id="RHEA:20301"/>
        <dbReference type="Rhea" id="RHEA-COMP:9658"/>
        <dbReference type="Rhea" id="RHEA-COMP:9673"/>
        <dbReference type="ChEBI" id="CHEBI:30616"/>
        <dbReference type="ChEBI" id="CHEBI:32682"/>
        <dbReference type="ChEBI" id="CHEBI:33019"/>
        <dbReference type="ChEBI" id="CHEBI:78442"/>
        <dbReference type="ChEBI" id="CHEBI:78513"/>
        <dbReference type="ChEBI" id="CHEBI:456215"/>
        <dbReference type="EC" id="6.1.1.19"/>
    </reaction>
</comment>
<dbReference type="SMART" id="SM00836">
    <property type="entry name" value="DALR_1"/>
    <property type="match status" value="1"/>
</dbReference>
<comment type="similarity">
    <text evidence="2 11 12">Belongs to the class-I aminoacyl-tRNA synthetase family.</text>
</comment>
<evidence type="ECO:0000256" key="7">
    <source>
        <dbReference type="ARBA" id="ARBA00022840"/>
    </source>
</evidence>
<evidence type="ECO:0000256" key="2">
    <source>
        <dbReference type="ARBA" id="ARBA00005594"/>
    </source>
</evidence>
<dbReference type="NCBIfam" id="TIGR00456">
    <property type="entry name" value="argS"/>
    <property type="match status" value="1"/>
</dbReference>
<protein>
    <recommendedName>
        <fullName evidence="11">Arginine--tRNA ligase</fullName>
        <ecNumber evidence="11">6.1.1.19</ecNumber>
    </recommendedName>
    <alternativeName>
        <fullName evidence="11">Arginyl-tRNA synthetase</fullName>
        <shortName evidence="11">ArgRS</shortName>
    </alternativeName>
</protein>
<evidence type="ECO:0000259" key="13">
    <source>
        <dbReference type="SMART" id="SM00836"/>
    </source>
</evidence>
<dbReference type="GO" id="GO:0005524">
    <property type="term" value="F:ATP binding"/>
    <property type="evidence" value="ECO:0007669"/>
    <property type="project" value="UniProtKB-UniRule"/>
</dbReference>
<evidence type="ECO:0000256" key="3">
    <source>
        <dbReference type="ARBA" id="ARBA00011245"/>
    </source>
</evidence>
<accession>A0A2A4WZT3</accession>
<dbReference type="FunFam" id="3.40.50.620:FF:000030">
    <property type="entry name" value="Arginine--tRNA ligase"/>
    <property type="match status" value="1"/>
</dbReference>
<dbReference type="InterPro" id="IPR014729">
    <property type="entry name" value="Rossmann-like_a/b/a_fold"/>
</dbReference>
<dbReference type="PANTHER" id="PTHR11956">
    <property type="entry name" value="ARGINYL-TRNA SYNTHETASE"/>
    <property type="match status" value="1"/>
</dbReference>
<comment type="subunit">
    <text evidence="3 11">Monomer.</text>
</comment>
<dbReference type="SUPFAM" id="SSF47323">
    <property type="entry name" value="Anticodon-binding domain of a subclass of class I aminoacyl-tRNA synthetases"/>
    <property type="match status" value="1"/>
</dbReference>
<dbReference type="Pfam" id="PF00750">
    <property type="entry name" value="tRNA-synt_1d"/>
    <property type="match status" value="1"/>
</dbReference>
<evidence type="ECO:0000313" key="15">
    <source>
        <dbReference type="EMBL" id="PCI75746.1"/>
    </source>
</evidence>
<evidence type="ECO:0000256" key="12">
    <source>
        <dbReference type="RuleBase" id="RU363038"/>
    </source>
</evidence>
<dbReference type="Proteomes" id="UP000218775">
    <property type="component" value="Unassembled WGS sequence"/>
</dbReference>
<dbReference type="InterPro" id="IPR009080">
    <property type="entry name" value="tRNAsynth_Ia_anticodon-bd"/>
</dbReference>
<comment type="subcellular location">
    <subcellularLocation>
        <location evidence="1 11">Cytoplasm</location>
    </subcellularLocation>
</comment>
<dbReference type="InterPro" id="IPR005148">
    <property type="entry name" value="Arg-tRNA-synth_N"/>
</dbReference>
<feature type="domain" description="Arginyl tRNA synthetase N-terminal" evidence="14">
    <location>
        <begin position="2"/>
        <end position="96"/>
    </location>
</feature>
<gene>
    <name evidence="11" type="primary">argS</name>
    <name evidence="15" type="ORF">COB21_05320</name>
</gene>
<evidence type="ECO:0000256" key="6">
    <source>
        <dbReference type="ARBA" id="ARBA00022741"/>
    </source>
</evidence>
<keyword evidence="9 11" id="KW-0030">Aminoacyl-tRNA synthetase</keyword>
<dbReference type="EMBL" id="NVUK01000041">
    <property type="protein sequence ID" value="PCI75746.1"/>
    <property type="molecule type" value="Genomic_DNA"/>
</dbReference>
<dbReference type="Gene3D" id="1.10.730.10">
    <property type="entry name" value="Isoleucyl-tRNA Synthetase, Domain 1"/>
    <property type="match status" value="1"/>
</dbReference>
<dbReference type="HAMAP" id="MF_00123">
    <property type="entry name" value="Arg_tRNA_synth"/>
    <property type="match status" value="1"/>
</dbReference>
<keyword evidence="4 11" id="KW-0963">Cytoplasm</keyword>
<dbReference type="SMART" id="SM01016">
    <property type="entry name" value="Arg_tRNA_synt_N"/>
    <property type="match status" value="1"/>
</dbReference>
<evidence type="ECO:0000259" key="14">
    <source>
        <dbReference type="SMART" id="SM01016"/>
    </source>
</evidence>
<evidence type="ECO:0000313" key="16">
    <source>
        <dbReference type="Proteomes" id="UP000218775"/>
    </source>
</evidence>
<dbReference type="EC" id="6.1.1.19" evidence="11"/>
<dbReference type="CDD" id="cd00671">
    <property type="entry name" value="ArgRS_core"/>
    <property type="match status" value="1"/>
</dbReference>
<dbReference type="InterPro" id="IPR036695">
    <property type="entry name" value="Arg-tRNA-synth_N_sf"/>
</dbReference>
<keyword evidence="7 11" id="KW-0067">ATP-binding</keyword>
<dbReference type="InterPro" id="IPR035684">
    <property type="entry name" value="ArgRS_core"/>
</dbReference>
<evidence type="ECO:0000256" key="10">
    <source>
        <dbReference type="ARBA" id="ARBA00049339"/>
    </source>
</evidence>
<organism evidence="15 16">
    <name type="scientific">Aerophobetes bacterium</name>
    <dbReference type="NCBI Taxonomy" id="2030807"/>
    <lineage>
        <taxon>Bacteria</taxon>
        <taxon>Candidatus Aerophobota</taxon>
    </lineage>
</organism>
<proteinExistence type="inferred from homology"/>
<dbReference type="GO" id="GO:0005737">
    <property type="term" value="C:cytoplasm"/>
    <property type="evidence" value="ECO:0007669"/>
    <property type="project" value="UniProtKB-SubCell"/>
</dbReference>
<dbReference type="InterPro" id="IPR008909">
    <property type="entry name" value="DALR_anticod-bd"/>
</dbReference>